<organism evidence="1 2">
    <name type="scientific">Candidatus Flavonifractor intestinipullorum</name>
    <dbReference type="NCBI Taxonomy" id="2838587"/>
    <lineage>
        <taxon>Bacteria</taxon>
        <taxon>Bacillati</taxon>
        <taxon>Bacillota</taxon>
        <taxon>Clostridia</taxon>
        <taxon>Eubacteriales</taxon>
        <taxon>Oscillospiraceae</taxon>
        <taxon>Flavonifractor</taxon>
    </lineage>
</organism>
<name>A0A9D2MD91_9FIRM</name>
<dbReference type="Pfam" id="PF13238">
    <property type="entry name" value="AAA_18"/>
    <property type="match status" value="1"/>
</dbReference>
<evidence type="ECO:0000313" key="2">
    <source>
        <dbReference type="Proteomes" id="UP000824208"/>
    </source>
</evidence>
<dbReference type="Proteomes" id="UP000824208">
    <property type="component" value="Unassembled WGS sequence"/>
</dbReference>
<reference evidence="1" key="1">
    <citation type="journal article" date="2021" name="PeerJ">
        <title>Extensive microbial diversity within the chicken gut microbiome revealed by metagenomics and culture.</title>
        <authorList>
            <person name="Gilroy R."/>
            <person name="Ravi A."/>
            <person name="Getino M."/>
            <person name="Pursley I."/>
            <person name="Horton D.L."/>
            <person name="Alikhan N.F."/>
            <person name="Baker D."/>
            <person name="Gharbi K."/>
            <person name="Hall N."/>
            <person name="Watson M."/>
            <person name="Adriaenssens E.M."/>
            <person name="Foster-Nyarko E."/>
            <person name="Jarju S."/>
            <person name="Secka A."/>
            <person name="Antonio M."/>
            <person name="Oren A."/>
            <person name="Chaudhuri R.R."/>
            <person name="La Ragione R."/>
            <person name="Hildebrand F."/>
            <person name="Pallen M.J."/>
        </authorList>
    </citation>
    <scope>NUCLEOTIDE SEQUENCE</scope>
    <source>
        <strain evidence="1">CHK189-11263</strain>
    </source>
</reference>
<evidence type="ECO:0000313" key="1">
    <source>
        <dbReference type="EMBL" id="HJB57468.1"/>
    </source>
</evidence>
<protein>
    <submittedName>
        <fullName evidence="1">AAA family ATPase</fullName>
    </submittedName>
</protein>
<comment type="caution">
    <text evidence="1">The sequence shown here is derived from an EMBL/GenBank/DDBJ whole genome shotgun (WGS) entry which is preliminary data.</text>
</comment>
<proteinExistence type="predicted"/>
<gene>
    <name evidence="1" type="ORF">H9714_07945</name>
</gene>
<accession>A0A9D2MD91</accession>
<dbReference type="InterPro" id="IPR027417">
    <property type="entry name" value="P-loop_NTPase"/>
</dbReference>
<dbReference type="SUPFAM" id="SSF52540">
    <property type="entry name" value="P-loop containing nucleoside triphosphate hydrolases"/>
    <property type="match status" value="1"/>
</dbReference>
<sequence>MKRLLLIGGPMGVGKSAVCERLLERLRPGAYLDGDWCWRRNPSTVTPEAKAMVLDNICAVLGRFLASPEVEYVIFGWVLHQRETIDAILARLPLAGVEVFCFSLTAPEEALLTRLRGDIAAGRRKNDGVEVRSLAYRPLYAGLGTILIETGERTPDEAAGAICACLAERREFASGTDGKDGGTA</sequence>
<reference evidence="1" key="2">
    <citation type="submission" date="2021-04" db="EMBL/GenBank/DDBJ databases">
        <authorList>
            <person name="Gilroy R."/>
        </authorList>
    </citation>
    <scope>NUCLEOTIDE SEQUENCE</scope>
    <source>
        <strain evidence="1">CHK189-11263</strain>
    </source>
</reference>
<dbReference type="EMBL" id="DWYC01000069">
    <property type="protein sequence ID" value="HJB57468.1"/>
    <property type="molecule type" value="Genomic_DNA"/>
</dbReference>
<dbReference type="Gene3D" id="3.40.50.300">
    <property type="entry name" value="P-loop containing nucleotide triphosphate hydrolases"/>
    <property type="match status" value="1"/>
</dbReference>
<dbReference type="AlphaFoldDB" id="A0A9D2MD91"/>